<sequence length="69" mass="7127">MTVGAETITHPNLTLIYVVGQLGLVFYMFLVGTSFKLDILSAHARQAGVTAAAGIGVPLVPGGVVGWTE</sequence>
<dbReference type="KEGG" id="malv:MALV_32590"/>
<keyword evidence="1" id="KW-0812">Transmembrane</keyword>
<keyword evidence="1" id="KW-1133">Transmembrane helix</keyword>
<organism evidence="2 3">
    <name type="scientific">Mycolicibacterium alvei</name>
    <dbReference type="NCBI Taxonomy" id="67081"/>
    <lineage>
        <taxon>Bacteria</taxon>
        <taxon>Bacillati</taxon>
        <taxon>Actinomycetota</taxon>
        <taxon>Actinomycetes</taxon>
        <taxon>Mycobacteriales</taxon>
        <taxon>Mycobacteriaceae</taxon>
        <taxon>Mycolicibacterium</taxon>
    </lineage>
</organism>
<keyword evidence="3" id="KW-1185">Reference proteome</keyword>
<feature type="transmembrane region" description="Helical" evidence="1">
    <location>
        <begin position="47"/>
        <end position="67"/>
    </location>
</feature>
<protein>
    <submittedName>
        <fullName evidence="2">Uncharacterized protein</fullName>
    </submittedName>
</protein>
<feature type="transmembrane region" description="Helical" evidence="1">
    <location>
        <begin position="15"/>
        <end position="35"/>
    </location>
</feature>
<evidence type="ECO:0000313" key="2">
    <source>
        <dbReference type="EMBL" id="BBX28134.1"/>
    </source>
</evidence>
<gene>
    <name evidence="2" type="ORF">MALV_32590</name>
</gene>
<dbReference type="EMBL" id="AP022565">
    <property type="protein sequence ID" value="BBX28134.1"/>
    <property type="molecule type" value="Genomic_DNA"/>
</dbReference>
<accession>A0A6N4UWX4</accession>
<keyword evidence="1" id="KW-0472">Membrane</keyword>
<dbReference type="Proteomes" id="UP000466906">
    <property type="component" value="Chromosome"/>
</dbReference>
<dbReference type="AlphaFoldDB" id="A0A6N4UWX4"/>
<reference evidence="2 3" key="1">
    <citation type="journal article" date="2019" name="Emerg. Microbes Infect.">
        <title>Comprehensive subspecies identification of 175 nontuberculous mycobacteria species based on 7547 genomic profiles.</title>
        <authorList>
            <person name="Matsumoto Y."/>
            <person name="Kinjo T."/>
            <person name="Motooka D."/>
            <person name="Nabeya D."/>
            <person name="Jung N."/>
            <person name="Uechi K."/>
            <person name="Horii T."/>
            <person name="Iida T."/>
            <person name="Fujita J."/>
            <person name="Nakamura S."/>
        </authorList>
    </citation>
    <scope>NUCLEOTIDE SEQUENCE [LARGE SCALE GENOMIC DNA]</scope>
    <source>
        <strain evidence="2 3">JCM 12272</strain>
    </source>
</reference>
<proteinExistence type="predicted"/>
<dbReference type="Gene3D" id="1.20.1530.20">
    <property type="match status" value="1"/>
</dbReference>
<dbReference type="InterPro" id="IPR038770">
    <property type="entry name" value="Na+/solute_symporter_sf"/>
</dbReference>
<evidence type="ECO:0000256" key="1">
    <source>
        <dbReference type="SAM" id="Phobius"/>
    </source>
</evidence>
<name>A0A6N4UWX4_9MYCO</name>
<evidence type="ECO:0000313" key="3">
    <source>
        <dbReference type="Proteomes" id="UP000466906"/>
    </source>
</evidence>